<evidence type="ECO:0000313" key="11">
    <source>
        <dbReference type="Proteomes" id="UP000004994"/>
    </source>
</evidence>
<dbReference type="OMA" id="GFKYVQK"/>
<accession>A0A3Q7G7S9</accession>
<dbReference type="EC" id="5.3.1.9" evidence="3 8"/>
<dbReference type="Pfam" id="PF00342">
    <property type="entry name" value="PGI"/>
    <property type="match status" value="2"/>
</dbReference>
<sequence length="1891" mass="210570">MASSSLSSIYSPSSSFKSEVKSIHKITSSQLGSIYLPNKSRFHVHAVAREVSASLSAGNNDVVHKLKKENVGLEKNPNALWKRYVEWLYQHKELGLYLDISRVGFSDGFLEEMEPRLQKAFKDMVDLEKGAIANPDEGRMVGHYWLRSPHLAPNSFLRLQIENTLEAVCEFANDVVSGKVKTPSGGRFTQILSVGIGGSALGPQFVAEALAPDNPPLKIRFIDNTDPAGIDHQIAQLGPELASTLVIVISKSGGTPETRNGLLEVQKAFREAGLIFAKQGVAITQENSLLDNTARIEGWLARFPMFDWVGGRTSEMSAVGLLPAALQGIDIREMLAGAALMDEANRTTVVRDNPAALLALCWYWATDGVGSKDMVVLPYKDSLLLFSRYLQQLVMESLGKEFDLDGNRAVNRSSVMNKISLHSLIHIVDRISVVKKISGVYVYTTFFHSQVNQGISVYGNKGSTDQHAYIQQLREGVHNFFATFIEVLRDRPPGHDWELEPGVTCGDYLFGMLQGTRSALYSNDRESITVTVQEVTPRSVGALVALYERAVGIYASLVNINAYHQPGVEAGKKAAGEVLALQKRVLQVLNEASCKQPVEPLTLDEIAERCHCEDDIEMIYKIIAHMAANDRALIAEVHFNTVGWYQGPQMFTEGLDNNALKWVREGSGQQTEEVPFSISSQGSRKSDIKIQIGSMRNGGRNVGLPPPSKFRSGHLSGVIPVSRVIPADLDESASVSDNDMITDSEEEVYGGRYSLDSSPHDDRVPSTTAATQRYYNLPPRRGAMQYASDSMYSDDVSSSMETLARGRGHVVDRLMRGANRYPIGSSVYTEEESSDSAASSEFSSTQVGTNNRTVPRSTNYASEGYASSIPSKLNTGNKTQKDMTPGNLQKKVVDEDVPSAPPFYTPAAEIKEVDERIPASRTANVQSMAEDSGLSAKADSHNSSGINHQVKVPNNSDSPVSTTAAAAESGGLLGSYPARLPTFHASALGPWHRVLAYDACVRLCLHSWARGCMEAPMFLESECALLRNSFRLQQVLLQSEEELMANRSSELPKEAAAPKPKQMVGKMKIQVRKVKMGLDPPTGCSFSSLKTPKIKIESVRYHLSNMRSSISSGWRAIRKVHFAPRVPANGSFSRQSLAYMQASTQYVKQVSGLLKIGVTSLRSNPSSYDIVQDNLGDDLIVEVLDSNGKHYGRVLAQVATIAEEPGEKLRWWSVYREPEHELVGKVQLFINYSTAFDENSHLKCGSVAETVAYDLVLEVAMKIQQFQQRNLTLHGPWKWLLTEFASYYGVSDAYTRLRYDIFYIYGVSDAYTRLRYLSYVMDVATPTADCLTVVHDLLLPVIMKGRSKSILSHQENRILGEIEDQIEQIFGLVFENYKSLDESTPSGIMDVFKPATGVVPPALEPAVKLFSLLHDILSPETQNTLYSYFQAAAKKRSRRHLTETDEYVSGNNEGLLMDAVTVSTAYQKMKSLCMNIRNEIFTDIEIHNQNILPSFIDLPNLSSAIYSAELCCRLRAFLIACPPAGPSPHVTDLVIATADFQRDLACWNIKPVKGGVDAKELFHLYIILWIQDKRLSLLESCKLDKVKWSGVKTQHSTTPFVDEMYERLKGTLNDYVIIICRWPEYTFVLENAIADIEKAILDALEKQYADVLSPLKENLTPKKFGFKYVQKLTKRSVCPYVVPEDLGILLNSMKRMLDILRPNIEQQFKSWGSCIPEGGNTAPGERLSEVTVMLRAKFRNYVQAVIEKLVENTKLQNNTKLKKILQDSKENVIESDIRFKMQPLKEQLTSTINHLYTIFEPNVFIASCRGYWDRMGQDVLSFLESRKENRSWYKGSRIAVSILDDTFASQMQQLLGNSLQEKDLEPPRSILEVRSMLCRDASNNKGSNYFY</sequence>
<keyword evidence="5 8" id="KW-0324">Glycolysis</keyword>
<evidence type="ECO:0000256" key="5">
    <source>
        <dbReference type="ARBA" id="ARBA00023152"/>
    </source>
</evidence>
<keyword evidence="11" id="KW-1185">Reference proteome</keyword>
<dbReference type="Gene3D" id="3.40.50.10490">
    <property type="entry name" value="Glucose-6-phosphate isomerase like protein, domain 1"/>
    <property type="match status" value="2"/>
</dbReference>
<dbReference type="GO" id="GO:0004347">
    <property type="term" value="F:glucose-6-phosphate isomerase activity"/>
    <property type="evidence" value="ECO:0000318"/>
    <property type="project" value="GO_Central"/>
</dbReference>
<dbReference type="CDD" id="cd05016">
    <property type="entry name" value="SIS_PGI_2"/>
    <property type="match status" value="1"/>
</dbReference>
<evidence type="ECO:0000313" key="10">
    <source>
        <dbReference type="EnsemblPlants" id="Solyc04g076090.3.1"/>
    </source>
</evidence>
<keyword evidence="6 8" id="KW-0413">Isomerase</keyword>
<dbReference type="InterPro" id="IPR035476">
    <property type="entry name" value="SIS_PGI_1"/>
</dbReference>
<dbReference type="InterPro" id="IPR046348">
    <property type="entry name" value="SIS_dom_sf"/>
</dbReference>
<comment type="pathway">
    <text evidence="1 8">Carbohydrate degradation; glycolysis; D-glyceraldehyde 3-phosphate and glycerone phosphate from D-glucose: step 2/4.</text>
</comment>
<dbReference type="PROSITE" id="PS51463">
    <property type="entry name" value="P_GLUCOSE_ISOMERASE_3"/>
    <property type="match status" value="1"/>
</dbReference>
<feature type="compositionally biased region" description="Polar residues" evidence="9">
    <location>
        <begin position="868"/>
        <end position="878"/>
    </location>
</feature>
<feature type="compositionally biased region" description="Polar residues" evidence="9">
    <location>
        <begin position="941"/>
        <end position="960"/>
    </location>
</feature>
<protein>
    <recommendedName>
        <fullName evidence="3 8">Glucose-6-phosphate isomerase</fullName>
        <ecNumber evidence="3 8">5.3.1.9</ecNumber>
    </recommendedName>
</protein>
<dbReference type="InParanoid" id="A0A3Q7G7S9"/>
<dbReference type="PRINTS" id="PR00662">
    <property type="entry name" value="G6PISOMERASE"/>
</dbReference>
<name>A0A3Q7G7S9_SOLLC</name>
<feature type="compositionally biased region" description="Polar residues" evidence="9">
    <location>
        <begin position="845"/>
        <end position="861"/>
    </location>
</feature>
<comment type="catalytic activity">
    <reaction evidence="7 8">
        <text>alpha-D-glucose 6-phosphate = beta-D-fructose 6-phosphate</text>
        <dbReference type="Rhea" id="RHEA:11816"/>
        <dbReference type="ChEBI" id="CHEBI:57634"/>
        <dbReference type="ChEBI" id="CHEBI:58225"/>
        <dbReference type="EC" id="5.3.1.9"/>
    </reaction>
</comment>
<dbReference type="InterPro" id="IPR035482">
    <property type="entry name" value="SIS_PGI_2"/>
</dbReference>
<organism evidence="10">
    <name type="scientific">Solanum lycopersicum</name>
    <name type="common">Tomato</name>
    <name type="synonym">Lycopersicon esculentum</name>
    <dbReference type="NCBI Taxonomy" id="4081"/>
    <lineage>
        <taxon>Eukaryota</taxon>
        <taxon>Viridiplantae</taxon>
        <taxon>Streptophyta</taxon>
        <taxon>Embryophyta</taxon>
        <taxon>Tracheophyta</taxon>
        <taxon>Spermatophyta</taxon>
        <taxon>Magnoliopsida</taxon>
        <taxon>eudicotyledons</taxon>
        <taxon>Gunneridae</taxon>
        <taxon>Pentapetalae</taxon>
        <taxon>asterids</taxon>
        <taxon>lamiids</taxon>
        <taxon>Solanales</taxon>
        <taxon>Solanaceae</taxon>
        <taxon>Solanoideae</taxon>
        <taxon>Solaneae</taxon>
        <taxon>Solanum</taxon>
        <taxon>Solanum subgen. Lycopersicon</taxon>
    </lineage>
</organism>
<dbReference type="InterPro" id="IPR018189">
    <property type="entry name" value="Phosphoglucose_isomerase_CS"/>
</dbReference>
<dbReference type="GO" id="GO:0097367">
    <property type="term" value="F:carbohydrate derivative binding"/>
    <property type="evidence" value="ECO:0007669"/>
    <property type="project" value="InterPro"/>
</dbReference>
<evidence type="ECO:0000256" key="8">
    <source>
        <dbReference type="RuleBase" id="RU000612"/>
    </source>
</evidence>
<dbReference type="PANTHER" id="PTHR31110:SF5">
    <property type="entry name" value="PESTICIDAL CRYSTAL CRY8BA PROTEIN"/>
    <property type="match status" value="1"/>
</dbReference>
<dbReference type="PaxDb" id="4081-Solyc04g076100.2.1"/>
<dbReference type="GO" id="GO:0005829">
    <property type="term" value="C:cytosol"/>
    <property type="evidence" value="ECO:0000318"/>
    <property type="project" value="GO_Central"/>
</dbReference>
<dbReference type="Gramene" id="Solyc04g076090.3.1">
    <property type="protein sequence ID" value="Solyc04g076090.3.1"/>
    <property type="gene ID" value="Solyc04g076090.3"/>
</dbReference>
<dbReference type="GO" id="GO:0051156">
    <property type="term" value="P:glucose 6-phosphate metabolic process"/>
    <property type="evidence" value="ECO:0000318"/>
    <property type="project" value="GO_Central"/>
</dbReference>
<evidence type="ECO:0000256" key="3">
    <source>
        <dbReference type="ARBA" id="ARBA00011952"/>
    </source>
</evidence>
<comment type="similarity">
    <text evidence="2 8">Belongs to the GPI family.</text>
</comment>
<feature type="compositionally biased region" description="Basic and acidic residues" evidence="9">
    <location>
        <begin position="909"/>
        <end position="918"/>
    </location>
</feature>
<evidence type="ECO:0000256" key="1">
    <source>
        <dbReference type="ARBA" id="ARBA00004926"/>
    </source>
</evidence>
<dbReference type="FunCoup" id="A0A3Q7G7S9">
    <property type="interactions" value="860"/>
</dbReference>
<dbReference type="FunFam" id="3.40.50.10490:FF:000021">
    <property type="entry name" value="Glucose-6-phosphate isomerase"/>
    <property type="match status" value="1"/>
</dbReference>
<reference evidence="10" key="1">
    <citation type="journal article" date="2012" name="Nature">
        <title>The tomato genome sequence provides insights into fleshy fruit evolution.</title>
        <authorList>
            <consortium name="Tomato Genome Consortium"/>
        </authorList>
    </citation>
    <scope>NUCLEOTIDE SEQUENCE [LARGE SCALE GENOMIC DNA]</scope>
    <source>
        <strain evidence="10">cv. Heinz 1706</strain>
    </source>
</reference>
<evidence type="ECO:0000256" key="2">
    <source>
        <dbReference type="ARBA" id="ARBA00006604"/>
    </source>
</evidence>
<feature type="region of interest" description="Disordered" evidence="9">
    <location>
        <begin position="826"/>
        <end position="962"/>
    </location>
</feature>
<dbReference type="Proteomes" id="UP000004994">
    <property type="component" value="Chromosome 4"/>
</dbReference>
<dbReference type="CDD" id="cd05015">
    <property type="entry name" value="SIS_PGI_1"/>
    <property type="match status" value="1"/>
</dbReference>
<dbReference type="InterPro" id="IPR001672">
    <property type="entry name" value="G6P_Isomerase"/>
</dbReference>
<dbReference type="PROSITE" id="PS00174">
    <property type="entry name" value="P_GLUCOSE_ISOMERASE_2"/>
    <property type="match status" value="1"/>
</dbReference>
<reference evidence="10" key="2">
    <citation type="submission" date="2019-01" db="UniProtKB">
        <authorList>
            <consortium name="EnsemblPlants"/>
        </authorList>
    </citation>
    <scope>IDENTIFICATION</scope>
    <source>
        <strain evidence="10">cv. Heinz 1706</strain>
    </source>
</reference>
<dbReference type="SUPFAM" id="SSF53697">
    <property type="entry name" value="SIS domain"/>
    <property type="match status" value="1"/>
</dbReference>
<evidence type="ECO:0000256" key="9">
    <source>
        <dbReference type="SAM" id="MobiDB-lite"/>
    </source>
</evidence>
<dbReference type="GO" id="GO:0006096">
    <property type="term" value="P:glycolytic process"/>
    <property type="evidence" value="ECO:0000318"/>
    <property type="project" value="GO_Central"/>
</dbReference>
<evidence type="ECO:0000256" key="7">
    <source>
        <dbReference type="ARBA" id="ARBA00029321"/>
    </source>
</evidence>
<dbReference type="EnsemblPlants" id="Solyc04g076090.3.1">
    <property type="protein sequence ID" value="Solyc04g076090.3.1"/>
    <property type="gene ID" value="Solyc04g076090.3"/>
</dbReference>
<keyword evidence="4 8" id="KW-0312">Gluconeogenesis</keyword>
<dbReference type="UniPathway" id="UPA00109">
    <property type="reaction ID" value="UER00181"/>
</dbReference>
<dbReference type="GO" id="GO:0048029">
    <property type="term" value="F:monosaccharide binding"/>
    <property type="evidence" value="ECO:0000318"/>
    <property type="project" value="GO_Central"/>
</dbReference>
<feature type="compositionally biased region" description="Low complexity" evidence="9">
    <location>
        <begin position="835"/>
        <end position="844"/>
    </location>
</feature>
<evidence type="ECO:0000256" key="4">
    <source>
        <dbReference type="ARBA" id="ARBA00022432"/>
    </source>
</evidence>
<dbReference type="HAMAP" id="MF_00473">
    <property type="entry name" value="G6P_isomerase"/>
    <property type="match status" value="1"/>
</dbReference>
<dbReference type="FunFam" id="3.40.50.10490:FF:000023">
    <property type="entry name" value="Glucose-6-phosphate isomerase"/>
    <property type="match status" value="1"/>
</dbReference>
<dbReference type="GO" id="GO:0006094">
    <property type="term" value="P:gluconeogenesis"/>
    <property type="evidence" value="ECO:0000318"/>
    <property type="project" value="GO_Central"/>
</dbReference>
<dbReference type="STRING" id="4081.A0A3Q7G7S9"/>
<evidence type="ECO:0000256" key="6">
    <source>
        <dbReference type="ARBA" id="ARBA00023235"/>
    </source>
</evidence>
<proteinExistence type="inferred from homology"/>
<dbReference type="PANTHER" id="PTHR31110">
    <property type="entry name" value="PESTICIDAL CRYSTAL CRY8BA PROTEIN"/>
    <property type="match status" value="1"/>
</dbReference>